<dbReference type="Proteomes" id="UP000257109">
    <property type="component" value="Unassembled WGS sequence"/>
</dbReference>
<gene>
    <name evidence="1" type="ORF">CR513_44288</name>
</gene>
<dbReference type="OrthoDB" id="1427860at2759"/>
<dbReference type="PANTHER" id="PTHR48475">
    <property type="entry name" value="RIBONUCLEASE H"/>
    <property type="match status" value="1"/>
</dbReference>
<name>A0A371FBX7_MUCPR</name>
<dbReference type="AlphaFoldDB" id="A0A371FBX7"/>
<comment type="caution">
    <text evidence="1">The sequence shown here is derived from an EMBL/GenBank/DDBJ whole genome shotgun (WGS) entry which is preliminary data.</text>
</comment>
<evidence type="ECO:0000313" key="2">
    <source>
        <dbReference type="Proteomes" id="UP000257109"/>
    </source>
</evidence>
<evidence type="ECO:0000313" key="1">
    <source>
        <dbReference type="EMBL" id="RDX75805.1"/>
    </source>
</evidence>
<reference evidence="1" key="1">
    <citation type="submission" date="2018-05" db="EMBL/GenBank/DDBJ databases">
        <title>Draft genome of Mucuna pruriens seed.</title>
        <authorList>
            <person name="Nnadi N.E."/>
            <person name="Vos R."/>
            <person name="Hasami M.H."/>
            <person name="Devisetty U.K."/>
            <person name="Aguiy J.C."/>
        </authorList>
    </citation>
    <scope>NUCLEOTIDE SEQUENCE [LARGE SCALE GENOMIC DNA]</scope>
    <source>
        <strain evidence="1">JCA_2017</strain>
    </source>
</reference>
<accession>A0A371FBX7</accession>
<feature type="non-terminal residue" evidence="1">
    <location>
        <position position="1"/>
    </location>
</feature>
<keyword evidence="2" id="KW-1185">Reference proteome</keyword>
<protein>
    <submittedName>
        <fullName evidence="1">Uncharacterized protein</fullName>
    </submittedName>
</protein>
<proteinExistence type="predicted"/>
<sequence length="92" mass="10690">MVDTLATLSAMLLVRHQARMAHCQQLDQDDIEADGKPWYHDIKGKEHTRRGATKNDKRTLRRLTAWFFLSGTILYKRSANWTILCCVDEQEA</sequence>
<organism evidence="1 2">
    <name type="scientific">Mucuna pruriens</name>
    <name type="common">Velvet bean</name>
    <name type="synonym">Dolichos pruriens</name>
    <dbReference type="NCBI Taxonomy" id="157652"/>
    <lineage>
        <taxon>Eukaryota</taxon>
        <taxon>Viridiplantae</taxon>
        <taxon>Streptophyta</taxon>
        <taxon>Embryophyta</taxon>
        <taxon>Tracheophyta</taxon>
        <taxon>Spermatophyta</taxon>
        <taxon>Magnoliopsida</taxon>
        <taxon>eudicotyledons</taxon>
        <taxon>Gunneridae</taxon>
        <taxon>Pentapetalae</taxon>
        <taxon>rosids</taxon>
        <taxon>fabids</taxon>
        <taxon>Fabales</taxon>
        <taxon>Fabaceae</taxon>
        <taxon>Papilionoideae</taxon>
        <taxon>50 kb inversion clade</taxon>
        <taxon>NPAAA clade</taxon>
        <taxon>indigoferoid/millettioid clade</taxon>
        <taxon>Phaseoleae</taxon>
        <taxon>Mucuna</taxon>
    </lineage>
</organism>
<dbReference type="EMBL" id="QJKJ01009722">
    <property type="protein sequence ID" value="RDX75805.1"/>
    <property type="molecule type" value="Genomic_DNA"/>
</dbReference>
<dbReference type="PANTHER" id="PTHR48475:SF1">
    <property type="entry name" value="RNASE H TYPE-1 DOMAIN-CONTAINING PROTEIN"/>
    <property type="match status" value="1"/>
</dbReference>